<feature type="non-terminal residue" evidence="1">
    <location>
        <position position="135"/>
    </location>
</feature>
<proteinExistence type="predicted"/>
<comment type="caution">
    <text evidence="1">The sequence shown here is derived from an EMBL/GenBank/DDBJ whole genome shotgun (WGS) entry which is preliminary data.</text>
</comment>
<gene>
    <name evidence="1" type="ORF">DFP72DRAFT_768941</name>
</gene>
<name>A0A8H6H9K1_9AGAR</name>
<protein>
    <submittedName>
        <fullName evidence="1">Uncharacterized protein</fullName>
    </submittedName>
</protein>
<reference evidence="1 2" key="1">
    <citation type="submission" date="2020-07" db="EMBL/GenBank/DDBJ databases">
        <title>Comparative genomics of pyrophilous fungi reveals a link between fire events and developmental genes.</title>
        <authorList>
            <consortium name="DOE Joint Genome Institute"/>
            <person name="Steindorff A.S."/>
            <person name="Carver A."/>
            <person name="Calhoun S."/>
            <person name="Stillman K."/>
            <person name="Liu H."/>
            <person name="Lipzen A."/>
            <person name="Pangilinan J."/>
            <person name="Labutti K."/>
            <person name="Bruns T.D."/>
            <person name="Grigoriev I.V."/>
        </authorList>
    </citation>
    <scope>NUCLEOTIDE SEQUENCE [LARGE SCALE GENOMIC DNA]</scope>
    <source>
        <strain evidence="1 2">CBS 144469</strain>
    </source>
</reference>
<dbReference type="EMBL" id="JACGCI010000161">
    <property type="protein sequence ID" value="KAF6742980.1"/>
    <property type="molecule type" value="Genomic_DNA"/>
</dbReference>
<dbReference type="OrthoDB" id="3041043at2759"/>
<keyword evidence="2" id="KW-1185">Reference proteome</keyword>
<dbReference type="Proteomes" id="UP000521943">
    <property type="component" value="Unassembled WGS sequence"/>
</dbReference>
<dbReference type="AlphaFoldDB" id="A0A8H6H9K1"/>
<sequence length="135" mass="14605">MMDQTGTVISGSAALGIVVPGSCVANDLNFYCPLGSTAHATELITQSGEYTAELERTMTIAAQRTPFSKLNVNSGVRRVLKFRNTSNGRRITLTESLSPSPLVPLFCFHLTSLMNCVTGRGAMSFYPEMTEKYTG</sequence>
<evidence type="ECO:0000313" key="1">
    <source>
        <dbReference type="EMBL" id="KAF6742980.1"/>
    </source>
</evidence>
<accession>A0A8H6H9K1</accession>
<evidence type="ECO:0000313" key="2">
    <source>
        <dbReference type="Proteomes" id="UP000521943"/>
    </source>
</evidence>
<organism evidence="1 2">
    <name type="scientific">Ephemerocybe angulata</name>
    <dbReference type="NCBI Taxonomy" id="980116"/>
    <lineage>
        <taxon>Eukaryota</taxon>
        <taxon>Fungi</taxon>
        <taxon>Dikarya</taxon>
        <taxon>Basidiomycota</taxon>
        <taxon>Agaricomycotina</taxon>
        <taxon>Agaricomycetes</taxon>
        <taxon>Agaricomycetidae</taxon>
        <taxon>Agaricales</taxon>
        <taxon>Agaricineae</taxon>
        <taxon>Psathyrellaceae</taxon>
        <taxon>Ephemerocybe</taxon>
    </lineage>
</organism>